<dbReference type="InterPro" id="IPR058624">
    <property type="entry name" value="MdtA-like_HH"/>
</dbReference>
<feature type="transmembrane region" description="Helical" evidence="2">
    <location>
        <begin position="15"/>
        <end position="34"/>
    </location>
</feature>
<evidence type="ECO:0000259" key="3">
    <source>
        <dbReference type="Pfam" id="PF25876"/>
    </source>
</evidence>
<dbReference type="Pfam" id="PF25989">
    <property type="entry name" value="YknX_C"/>
    <property type="match status" value="1"/>
</dbReference>
<proteinExistence type="inferred from homology"/>
<name>A0A4R1PWB7_9FIRM</name>
<evidence type="ECO:0000259" key="4">
    <source>
        <dbReference type="Pfam" id="PF25917"/>
    </source>
</evidence>
<dbReference type="PANTHER" id="PTHR30469">
    <property type="entry name" value="MULTIDRUG RESISTANCE PROTEIN MDTA"/>
    <property type="match status" value="1"/>
</dbReference>
<evidence type="ECO:0000256" key="1">
    <source>
        <dbReference type="ARBA" id="ARBA00009477"/>
    </source>
</evidence>
<dbReference type="PANTHER" id="PTHR30469:SF15">
    <property type="entry name" value="HLYD FAMILY OF SECRETION PROTEINS"/>
    <property type="match status" value="1"/>
</dbReference>
<evidence type="ECO:0000259" key="6">
    <source>
        <dbReference type="Pfam" id="PF25989"/>
    </source>
</evidence>
<dbReference type="InterPro" id="IPR058792">
    <property type="entry name" value="Beta-barrel_RND_2"/>
</dbReference>
<dbReference type="Gene3D" id="2.40.30.170">
    <property type="match status" value="1"/>
</dbReference>
<dbReference type="Pfam" id="PF25954">
    <property type="entry name" value="Beta-barrel_RND_2"/>
    <property type="match status" value="1"/>
</dbReference>
<dbReference type="OrthoDB" id="9813967at2"/>
<sequence>MHPLQILSKVPKKKLTYALATAIIGLSIIGGIAWKVHNKPAAAMQQVTIVRTAVIDTTNNTQGYTYSGDVRGRYETQLAFQVNGKIIKRNVQLGSTVHPGEVLMQIDAKDIQQTVNSNSAQIYSAQAQLELAESNLNRYRQLYEQGAVGRMVYDQYVTAYTVAAAGVQQASAQYEQGTNQLDYSLLTVDKPGIVSGISAEIGQVVTAGQTIITVVQDGEREIEISVPENRIDELRQAQTIKVTFWALANKILDGKVREIAPMADSATRTFKVRISLLNPPPEIKLGMTAAVSVDSNVQQAVYIPLTAVYQAGNTPAVWVVTADTLSLRPIQTGNWGNGTIQVLSGLQQGDRIVTAGVHKLSEGQKVKVGGESL</sequence>
<dbReference type="GO" id="GO:0015562">
    <property type="term" value="F:efflux transmembrane transporter activity"/>
    <property type="evidence" value="ECO:0007669"/>
    <property type="project" value="TreeGrafter"/>
</dbReference>
<accession>A0A4R1PWB7</accession>
<reference evidence="7 8" key="1">
    <citation type="submission" date="2019-03" db="EMBL/GenBank/DDBJ databases">
        <title>Genomic Encyclopedia of Type Strains, Phase IV (KMG-IV): sequencing the most valuable type-strain genomes for metagenomic binning, comparative biology and taxonomic classification.</title>
        <authorList>
            <person name="Goeker M."/>
        </authorList>
    </citation>
    <scope>NUCLEOTIDE SEQUENCE [LARGE SCALE GENOMIC DNA]</scope>
    <source>
        <strain evidence="7 8">DSM 15969</strain>
    </source>
</reference>
<dbReference type="InterPro" id="IPR058625">
    <property type="entry name" value="MdtA-like_BSH"/>
</dbReference>
<dbReference type="Gene3D" id="2.40.420.20">
    <property type="match status" value="1"/>
</dbReference>
<dbReference type="Pfam" id="PF25876">
    <property type="entry name" value="HH_MFP_RND"/>
    <property type="match status" value="1"/>
</dbReference>
<keyword evidence="2" id="KW-1133">Transmembrane helix</keyword>
<protein>
    <submittedName>
        <fullName evidence="7">RND family efflux transporter MFP subunit</fullName>
    </submittedName>
</protein>
<dbReference type="GO" id="GO:1990281">
    <property type="term" value="C:efflux pump complex"/>
    <property type="evidence" value="ECO:0007669"/>
    <property type="project" value="TreeGrafter"/>
</dbReference>
<keyword evidence="2" id="KW-0472">Membrane</keyword>
<dbReference type="Pfam" id="PF25917">
    <property type="entry name" value="BSH_RND"/>
    <property type="match status" value="1"/>
</dbReference>
<dbReference type="Proteomes" id="UP000295063">
    <property type="component" value="Unassembled WGS sequence"/>
</dbReference>
<feature type="domain" description="YknX-like C-terminal permuted SH3-like" evidence="6">
    <location>
        <begin position="301"/>
        <end position="368"/>
    </location>
</feature>
<dbReference type="RefSeq" id="WP_132080124.1">
    <property type="nucleotide sequence ID" value="NZ_SLUI01000007.1"/>
</dbReference>
<feature type="domain" description="Multidrug resistance protein MdtA-like alpha-helical hairpin" evidence="3">
    <location>
        <begin position="116"/>
        <end position="184"/>
    </location>
</feature>
<organism evidence="7 8">
    <name type="scientific">Anaerospora hongkongensis</name>
    <dbReference type="NCBI Taxonomy" id="244830"/>
    <lineage>
        <taxon>Bacteria</taxon>
        <taxon>Bacillati</taxon>
        <taxon>Bacillota</taxon>
        <taxon>Negativicutes</taxon>
        <taxon>Selenomonadales</taxon>
        <taxon>Sporomusaceae</taxon>
        <taxon>Anaerospora</taxon>
    </lineage>
</organism>
<evidence type="ECO:0000313" key="7">
    <source>
        <dbReference type="EMBL" id="TCL36746.1"/>
    </source>
</evidence>
<evidence type="ECO:0000259" key="5">
    <source>
        <dbReference type="Pfam" id="PF25954"/>
    </source>
</evidence>
<dbReference type="NCBIfam" id="TIGR01730">
    <property type="entry name" value="RND_mfp"/>
    <property type="match status" value="1"/>
</dbReference>
<dbReference type="InterPro" id="IPR058637">
    <property type="entry name" value="YknX-like_C"/>
</dbReference>
<comment type="caution">
    <text evidence="7">The sequence shown here is derived from an EMBL/GenBank/DDBJ whole genome shotgun (WGS) entry which is preliminary data.</text>
</comment>
<keyword evidence="8" id="KW-1185">Reference proteome</keyword>
<keyword evidence="2" id="KW-0812">Transmembrane</keyword>
<evidence type="ECO:0000313" key="8">
    <source>
        <dbReference type="Proteomes" id="UP000295063"/>
    </source>
</evidence>
<dbReference type="Gene3D" id="1.10.287.470">
    <property type="entry name" value="Helix hairpin bin"/>
    <property type="match status" value="1"/>
</dbReference>
<gene>
    <name evidence="7" type="ORF">EV210_1078</name>
</gene>
<feature type="domain" description="CusB-like beta-barrel" evidence="5">
    <location>
        <begin position="222"/>
        <end position="295"/>
    </location>
</feature>
<dbReference type="AlphaFoldDB" id="A0A4R1PWB7"/>
<dbReference type="Gene3D" id="2.40.50.100">
    <property type="match status" value="1"/>
</dbReference>
<dbReference type="EMBL" id="SLUI01000007">
    <property type="protein sequence ID" value="TCL36746.1"/>
    <property type="molecule type" value="Genomic_DNA"/>
</dbReference>
<dbReference type="InterPro" id="IPR006143">
    <property type="entry name" value="RND_pump_MFP"/>
</dbReference>
<feature type="domain" description="Multidrug resistance protein MdtA-like barrel-sandwich hybrid" evidence="4">
    <location>
        <begin position="80"/>
        <end position="215"/>
    </location>
</feature>
<evidence type="ECO:0000256" key="2">
    <source>
        <dbReference type="SAM" id="Phobius"/>
    </source>
</evidence>
<comment type="similarity">
    <text evidence="1">Belongs to the membrane fusion protein (MFP) (TC 8.A.1) family.</text>
</comment>
<dbReference type="SUPFAM" id="SSF111369">
    <property type="entry name" value="HlyD-like secretion proteins"/>
    <property type="match status" value="1"/>
</dbReference>